<dbReference type="RefSeq" id="WP_373656370.1">
    <property type="nucleotide sequence ID" value="NZ_JBGUAW010000008.1"/>
</dbReference>
<dbReference type="Proteomes" id="UP001575181">
    <property type="component" value="Unassembled WGS sequence"/>
</dbReference>
<dbReference type="Gene3D" id="3.40.50.12230">
    <property type="match status" value="1"/>
</dbReference>
<dbReference type="InterPro" id="IPR005793">
    <property type="entry name" value="Formyl_trans_C"/>
</dbReference>
<dbReference type="InterPro" id="IPR011034">
    <property type="entry name" value="Formyl_transferase-like_C_sf"/>
</dbReference>
<dbReference type="CDD" id="cd08650">
    <property type="entry name" value="FMT_core_HypX_N"/>
    <property type="match status" value="1"/>
</dbReference>
<dbReference type="EMBL" id="JBGUAW010000008">
    <property type="protein sequence ID" value="MFA9461586.1"/>
    <property type="molecule type" value="Genomic_DNA"/>
</dbReference>
<dbReference type="InterPro" id="IPR001753">
    <property type="entry name" value="Enoyl-CoA_hydra/iso"/>
</dbReference>
<dbReference type="CDD" id="cd06558">
    <property type="entry name" value="crotonase-like"/>
    <property type="match status" value="1"/>
</dbReference>
<dbReference type="PIRSF" id="PIRSF006787">
    <property type="entry name" value="Hydrgn_mat_HoxX"/>
    <property type="match status" value="1"/>
</dbReference>
<keyword evidence="4" id="KW-1185">Reference proteome</keyword>
<dbReference type="InterPro" id="IPR002376">
    <property type="entry name" value="Formyl_transf_N"/>
</dbReference>
<dbReference type="PANTHER" id="PTHR43388:SF1">
    <property type="entry name" value="HYDROGENASE MATURATION FACTOR HOXX"/>
    <property type="match status" value="1"/>
</dbReference>
<dbReference type="InterPro" id="IPR036477">
    <property type="entry name" value="Formyl_transf_N_sf"/>
</dbReference>
<proteinExistence type="predicted"/>
<dbReference type="Pfam" id="PF00551">
    <property type="entry name" value="Formyl_trans_N"/>
    <property type="match status" value="1"/>
</dbReference>
<gene>
    <name evidence="3" type="ORF">ACERLL_12210</name>
</gene>
<protein>
    <submittedName>
        <fullName evidence="3">Hydrogenase maturation protein</fullName>
    </submittedName>
</protein>
<evidence type="ECO:0000259" key="1">
    <source>
        <dbReference type="Pfam" id="PF00551"/>
    </source>
</evidence>
<sequence>MRILFLTHAFNSLTQRLFAELERRGHELSLELDVNDAVTREAVAAFEPDVVLAPILKRAIPAEIWRQRPCLVVHPGIPGDRGPSALDWAVQEGIERWGVTVLQAEAEMDAGPVWAWEELPMRDARKSSLYRNEVTEAAVAAVLRALERLAAGDYRPLPASALPLDHQGGWRPLMRQADRRIDWSREDTRAILRRIRAADGQPGVRDELAGRPVRLFDAHPEDRLRGEPGTLLARRHGAVCRATVDGAVWIGHLRAEDEEAGPAFKRPAVEVLGEAARALPEVPVPLEKGSGRTFRDLIYRERDGVGFLDFPFYNGAMGTPECERLLAAYREALERPTRVLVLTGGPDFWSNGLDLNRIEAAPSPGEESWRNIQAMNDLVRAVLTTEDRLTVSVMRGNAGAGGVFMALAADRVFARDGVVLNPHYKNMGNLYGSEYWTYLLPRRVGQEQGRAIMQRRLPLLAAEAAEIGLIDGVLGTTPEQAGRAVEDWAVARAADPALDQELAAKRQRRAADEADKPIDEYRAEELERMRLNFFGFDPSYHVARYNFVHKVPHSRTPLYLARHRSLRYGPGAAAAEA</sequence>
<accession>A0ABV4TZI8</accession>
<dbReference type="InterPro" id="IPR047180">
    <property type="entry name" value="HoxX-like"/>
</dbReference>
<dbReference type="SUPFAM" id="SSF52096">
    <property type="entry name" value="ClpP/crotonase"/>
    <property type="match status" value="1"/>
</dbReference>
<evidence type="ECO:0000313" key="3">
    <source>
        <dbReference type="EMBL" id="MFA9461586.1"/>
    </source>
</evidence>
<feature type="domain" description="Formyl transferase C-terminal" evidence="2">
    <location>
        <begin position="174"/>
        <end position="259"/>
    </location>
</feature>
<comment type="caution">
    <text evidence="3">The sequence shown here is derived from an EMBL/GenBank/DDBJ whole genome shotgun (WGS) entry which is preliminary data.</text>
</comment>
<dbReference type="Pfam" id="PF02911">
    <property type="entry name" value="Formyl_trans_C"/>
    <property type="match status" value="1"/>
</dbReference>
<evidence type="ECO:0000313" key="4">
    <source>
        <dbReference type="Proteomes" id="UP001575181"/>
    </source>
</evidence>
<dbReference type="CDD" id="cd08701">
    <property type="entry name" value="FMT_C_HypX"/>
    <property type="match status" value="1"/>
</dbReference>
<dbReference type="InterPro" id="IPR029045">
    <property type="entry name" value="ClpP/crotonase-like_dom_sf"/>
</dbReference>
<dbReference type="Pfam" id="PF00378">
    <property type="entry name" value="ECH_1"/>
    <property type="match status" value="1"/>
</dbReference>
<dbReference type="InterPro" id="IPR009188">
    <property type="entry name" value="NiFe-hyd_mat_HypX/HoxX"/>
</dbReference>
<dbReference type="PANTHER" id="PTHR43388">
    <property type="entry name" value="HYDROGENASE MATURATION FACTOR HOXX"/>
    <property type="match status" value="1"/>
</dbReference>
<dbReference type="Gene3D" id="3.90.226.10">
    <property type="entry name" value="2-enoyl-CoA Hydratase, Chain A, domain 1"/>
    <property type="match status" value="1"/>
</dbReference>
<feature type="domain" description="Formyl transferase N-terminal" evidence="1">
    <location>
        <begin position="39"/>
        <end position="145"/>
    </location>
</feature>
<evidence type="ECO:0000259" key="2">
    <source>
        <dbReference type="Pfam" id="PF02911"/>
    </source>
</evidence>
<name>A0ABV4TZI8_9GAMM</name>
<reference evidence="3 4" key="1">
    <citation type="submission" date="2024-08" db="EMBL/GenBank/DDBJ databases">
        <title>Whole-genome sequencing of halo(alkali)philic microorganisms from hypersaline lakes.</title>
        <authorList>
            <person name="Sorokin D.Y."/>
            <person name="Merkel A.Y."/>
            <person name="Messina E."/>
            <person name="Yakimov M."/>
        </authorList>
    </citation>
    <scope>NUCLEOTIDE SEQUENCE [LARGE SCALE GENOMIC DNA]</scope>
    <source>
        <strain evidence="3 4">Cl-TMA</strain>
    </source>
</reference>
<dbReference type="SUPFAM" id="SSF50486">
    <property type="entry name" value="FMT C-terminal domain-like"/>
    <property type="match status" value="1"/>
</dbReference>
<dbReference type="SUPFAM" id="SSF53328">
    <property type="entry name" value="Formyltransferase"/>
    <property type="match status" value="1"/>
</dbReference>
<organism evidence="3 4">
    <name type="scientific">Thiohalorhabdus methylotrophus</name>
    <dbReference type="NCBI Taxonomy" id="3242694"/>
    <lineage>
        <taxon>Bacteria</taxon>
        <taxon>Pseudomonadati</taxon>
        <taxon>Pseudomonadota</taxon>
        <taxon>Gammaproteobacteria</taxon>
        <taxon>Thiohalorhabdales</taxon>
        <taxon>Thiohalorhabdaceae</taxon>
        <taxon>Thiohalorhabdus</taxon>
    </lineage>
</organism>